<keyword evidence="2" id="KW-0732">Signal</keyword>
<evidence type="ECO:0000256" key="1">
    <source>
        <dbReference type="SAM" id="MobiDB-lite"/>
    </source>
</evidence>
<dbReference type="Proteomes" id="UP000248926">
    <property type="component" value="Unassembled WGS sequence"/>
</dbReference>
<evidence type="ECO:0000313" key="3">
    <source>
        <dbReference type="EMBL" id="RAO75896.1"/>
    </source>
</evidence>
<sequence>MKLQSATCGISAVVGLLLAGTVSAQHFGPWSDPQPVSAINTPAAEGCPIESPSGLDLYIASSRNVPGAQGKLDLYRAHRDTLQSDWGAAENLGPLVNSSEFDYCPTPLPGKWLLFVSSRQNADDCYPGNTPPPPPVGGPSAGDMYITRENPAHGWEEPVNLGCFPSGPNTVGAEFSPSLVETPEGTRLFFSSNGYPDSQGQDIYMSRVLPDGRILPGERIAELSTAADDRMPNVSKDGLEIVFSSNRAGTSAFDQDIYVSTRTDTASPWSPPKRIDNPAINTPASETRASLSADDTRLYFGRKLNVDDPGDVYVSTRTKITGGR</sequence>
<feature type="chain" id="PRO_5016282273" evidence="2">
    <location>
        <begin position="25"/>
        <end position="324"/>
    </location>
</feature>
<dbReference type="AlphaFoldDB" id="A0A328P4E6"/>
<name>A0A328P4E6_9GAMM</name>
<protein>
    <submittedName>
        <fullName evidence="3">Uncharacterized protein</fullName>
    </submittedName>
</protein>
<evidence type="ECO:0000313" key="4">
    <source>
        <dbReference type="Proteomes" id="UP000248926"/>
    </source>
</evidence>
<organism evidence="3 4">
    <name type="scientific">Dyella jiangningensis</name>
    <dbReference type="NCBI Taxonomy" id="1379159"/>
    <lineage>
        <taxon>Bacteria</taxon>
        <taxon>Pseudomonadati</taxon>
        <taxon>Pseudomonadota</taxon>
        <taxon>Gammaproteobacteria</taxon>
        <taxon>Lysobacterales</taxon>
        <taxon>Rhodanobacteraceae</taxon>
        <taxon>Dyella</taxon>
    </lineage>
</organism>
<reference evidence="3 4" key="1">
    <citation type="journal article" date="2018" name="Genet. Mol. Biol.">
        <title>The genome sequence of Dyella jiangningensis FCAV SCS01 from a lignocellulose-decomposing microbial consortium metagenome reveals potential for biotechnological applications.</title>
        <authorList>
            <person name="Desiderato J.G."/>
            <person name="Alvarenga D.O."/>
            <person name="Constancio M.T.L."/>
            <person name="Alves L.M.C."/>
            <person name="Varani A.M."/>
        </authorList>
    </citation>
    <scope>NUCLEOTIDE SEQUENCE [LARGE SCALE GENOMIC DNA]</scope>
    <source>
        <strain evidence="3 4">FCAV SCS01</strain>
    </source>
</reference>
<dbReference type="InterPro" id="IPR011042">
    <property type="entry name" value="6-blade_b-propeller_TolB-like"/>
</dbReference>
<proteinExistence type="predicted"/>
<dbReference type="EMBL" id="NFZS01000004">
    <property type="protein sequence ID" value="RAO75896.1"/>
    <property type="molecule type" value="Genomic_DNA"/>
</dbReference>
<dbReference type="Gene3D" id="2.120.10.30">
    <property type="entry name" value="TolB, C-terminal domain"/>
    <property type="match status" value="1"/>
</dbReference>
<dbReference type="SUPFAM" id="SSF69304">
    <property type="entry name" value="Tricorn protease N-terminal domain"/>
    <property type="match status" value="1"/>
</dbReference>
<feature type="signal peptide" evidence="2">
    <location>
        <begin position="1"/>
        <end position="24"/>
    </location>
</feature>
<keyword evidence="4" id="KW-1185">Reference proteome</keyword>
<comment type="caution">
    <text evidence="3">The sequence shown here is derived from an EMBL/GenBank/DDBJ whole genome shotgun (WGS) entry which is preliminary data.</text>
</comment>
<evidence type="ECO:0000256" key="2">
    <source>
        <dbReference type="SAM" id="SignalP"/>
    </source>
</evidence>
<dbReference type="Pfam" id="PF07676">
    <property type="entry name" value="PD40"/>
    <property type="match status" value="4"/>
</dbReference>
<dbReference type="RefSeq" id="WP_172461891.1">
    <property type="nucleotide sequence ID" value="NZ_NFZS01000004.1"/>
</dbReference>
<dbReference type="InterPro" id="IPR011659">
    <property type="entry name" value="WD40"/>
</dbReference>
<feature type="region of interest" description="Disordered" evidence="1">
    <location>
        <begin position="263"/>
        <end position="285"/>
    </location>
</feature>
<gene>
    <name evidence="3" type="ORF">CA260_17880</name>
</gene>
<accession>A0A328P4E6</accession>